<proteinExistence type="predicted"/>
<protein>
    <recommendedName>
        <fullName evidence="2">RapZ C-terminal domain-containing protein</fullName>
    </recommendedName>
</protein>
<evidence type="ECO:0000313" key="3">
    <source>
        <dbReference type="EMBL" id="KAF1831717.1"/>
    </source>
</evidence>
<gene>
    <name evidence="3" type="ORF">BDW02DRAFT_581849</name>
</gene>
<feature type="compositionally biased region" description="Basic and acidic residues" evidence="1">
    <location>
        <begin position="1"/>
        <end position="38"/>
    </location>
</feature>
<sequence>MREPGKDREERERERERAKERRYTPLREPPRPPREARIDSPPTQRKTYYEYEYNYDREERHRFHHTPRPTIPHRPISFPYPPLHNLPPTQPTIYIITYATTLLPSESSITHVLTTQVPHRHPPIPHLYTIDARNMQPPSPSICERYSGTSPLVQDIVMRDRAAREAAHKAVRELLRFGEEQRRRGSKARGVEVSMSVCCHAGTHRSVAIAERIAQGVKMEVGRLGCADGVRVVCRHVHRVRGLGDPF</sequence>
<evidence type="ECO:0000259" key="2">
    <source>
        <dbReference type="Pfam" id="PF22740"/>
    </source>
</evidence>
<reference evidence="3" key="1">
    <citation type="submission" date="2020-01" db="EMBL/GenBank/DDBJ databases">
        <authorList>
            <consortium name="DOE Joint Genome Institute"/>
            <person name="Haridas S."/>
            <person name="Albert R."/>
            <person name="Binder M."/>
            <person name="Bloem J."/>
            <person name="Labutti K."/>
            <person name="Salamov A."/>
            <person name="Andreopoulos B."/>
            <person name="Baker S.E."/>
            <person name="Barry K."/>
            <person name="Bills G."/>
            <person name="Bluhm B.H."/>
            <person name="Cannon C."/>
            <person name="Castanera R."/>
            <person name="Culley D.E."/>
            <person name="Daum C."/>
            <person name="Ezra D."/>
            <person name="Gonzalez J.B."/>
            <person name="Henrissat B."/>
            <person name="Kuo A."/>
            <person name="Liang C."/>
            <person name="Lipzen A."/>
            <person name="Lutzoni F."/>
            <person name="Magnuson J."/>
            <person name="Mondo S."/>
            <person name="Nolan M."/>
            <person name="Ohm R."/>
            <person name="Pangilinan J."/>
            <person name="Park H.-J."/>
            <person name="Ramirez L."/>
            <person name="Alfaro M."/>
            <person name="Sun H."/>
            <person name="Tritt A."/>
            <person name="Yoshinaga Y."/>
            <person name="Zwiers L.-H."/>
            <person name="Turgeon B.G."/>
            <person name="Goodwin S.B."/>
            <person name="Spatafora J.W."/>
            <person name="Crous P.W."/>
            <person name="Grigoriev I.V."/>
        </authorList>
    </citation>
    <scope>NUCLEOTIDE SEQUENCE</scope>
    <source>
        <strain evidence="3">P77</strain>
    </source>
</reference>
<accession>A0A6A5K9K4</accession>
<dbReference type="Pfam" id="PF22740">
    <property type="entry name" value="PapZ_C"/>
    <property type="match status" value="1"/>
</dbReference>
<dbReference type="AlphaFoldDB" id="A0A6A5K9K4"/>
<dbReference type="InterPro" id="IPR053931">
    <property type="entry name" value="RapZ_C"/>
</dbReference>
<keyword evidence="4" id="KW-1185">Reference proteome</keyword>
<name>A0A6A5K9K4_9PLEO</name>
<dbReference type="OrthoDB" id="5418695at2759"/>
<evidence type="ECO:0000256" key="1">
    <source>
        <dbReference type="SAM" id="MobiDB-lite"/>
    </source>
</evidence>
<evidence type="ECO:0000313" key="4">
    <source>
        <dbReference type="Proteomes" id="UP000800040"/>
    </source>
</evidence>
<dbReference type="EMBL" id="ML975356">
    <property type="protein sequence ID" value="KAF1831717.1"/>
    <property type="molecule type" value="Genomic_DNA"/>
</dbReference>
<organism evidence="3 4">
    <name type="scientific">Decorospora gaudefroyi</name>
    <dbReference type="NCBI Taxonomy" id="184978"/>
    <lineage>
        <taxon>Eukaryota</taxon>
        <taxon>Fungi</taxon>
        <taxon>Dikarya</taxon>
        <taxon>Ascomycota</taxon>
        <taxon>Pezizomycotina</taxon>
        <taxon>Dothideomycetes</taxon>
        <taxon>Pleosporomycetidae</taxon>
        <taxon>Pleosporales</taxon>
        <taxon>Pleosporineae</taxon>
        <taxon>Pleosporaceae</taxon>
        <taxon>Decorospora</taxon>
    </lineage>
</organism>
<dbReference type="Proteomes" id="UP000800040">
    <property type="component" value="Unassembled WGS sequence"/>
</dbReference>
<feature type="region of interest" description="Disordered" evidence="1">
    <location>
        <begin position="1"/>
        <end position="47"/>
    </location>
</feature>
<feature type="domain" description="RapZ C-terminal" evidence="2">
    <location>
        <begin position="126"/>
        <end position="220"/>
    </location>
</feature>